<comment type="similarity">
    <text evidence="1">Belongs to the acyl-CoA oxidase family.</text>
</comment>
<name>A0ABD0VDV2_DENTH</name>
<dbReference type="AlphaFoldDB" id="A0ABD0VDV2"/>
<dbReference type="PANTHER" id="PTHR10909">
    <property type="entry name" value="ELECTRON TRANSPORT OXIDOREDUCTASE"/>
    <property type="match status" value="1"/>
</dbReference>
<keyword evidence="5" id="KW-1185">Reference proteome</keyword>
<accession>A0ABD0VDV2</accession>
<dbReference type="InterPro" id="IPR036250">
    <property type="entry name" value="AcylCo_DH-like_C"/>
</dbReference>
<dbReference type="InterPro" id="IPR002655">
    <property type="entry name" value="Acyl-CoA_oxidase_C"/>
</dbReference>
<sequence>MDANQIPWTLRSMIVSVGRLKPMVARFLMKTVSQLGSGMKPTGAAAYIGKAEYLLQCKCNVQKAEDWLNPSVILEAFEARAVRLAVICAQNISKASSPEEGSLIRCSKTWKDKGLRSSSRSSATYMRSLFFTSILVRPNAVPLVDAFNYTDHYLGSVLGRYDGCVYPKLYEKAWKEPLNDSVVPDGYHEYIRPLLKQQLRVSRL</sequence>
<keyword evidence="2" id="KW-0560">Oxidoreductase</keyword>
<organism evidence="4 5">
    <name type="scientific">Dendrobium thyrsiflorum</name>
    <name type="common">Pinecone-like raceme dendrobium</name>
    <name type="synonym">Orchid</name>
    <dbReference type="NCBI Taxonomy" id="117978"/>
    <lineage>
        <taxon>Eukaryota</taxon>
        <taxon>Viridiplantae</taxon>
        <taxon>Streptophyta</taxon>
        <taxon>Embryophyta</taxon>
        <taxon>Tracheophyta</taxon>
        <taxon>Spermatophyta</taxon>
        <taxon>Magnoliopsida</taxon>
        <taxon>Liliopsida</taxon>
        <taxon>Asparagales</taxon>
        <taxon>Orchidaceae</taxon>
        <taxon>Epidendroideae</taxon>
        <taxon>Malaxideae</taxon>
        <taxon>Dendrobiinae</taxon>
        <taxon>Dendrobium</taxon>
    </lineage>
</organism>
<dbReference type="EMBL" id="JANQDX010000008">
    <property type="protein sequence ID" value="KAL0920816.1"/>
    <property type="molecule type" value="Genomic_DNA"/>
</dbReference>
<feature type="domain" description="Acyl-CoA oxidase C-terminal" evidence="3">
    <location>
        <begin position="136"/>
        <end position="196"/>
    </location>
</feature>
<evidence type="ECO:0000313" key="5">
    <source>
        <dbReference type="Proteomes" id="UP001552299"/>
    </source>
</evidence>
<evidence type="ECO:0000256" key="1">
    <source>
        <dbReference type="ARBA" id="ARBA00006288"/>
    </source>
</evidence>
<gene>
    <name evidence="4" type="ORF">M5K25_009986</name>
</gene>
<dbReference type="SUPFAM" id="SSF47203">
    <property type="entry name" value="Acyl-CoA dehydrogenase C-terminal domain-like"/>
    <property type="match status" value="1"/>
</dbReference>
<protein>
    <recommendedName>
        <fullName evidence="3">Acyl-CoA oxidase C-terminal domain-containing protein</fullName>
    </recommendedName>
</protein>
<dbReference type="GO" id="GO:0016491">
    <property type="term" value="F:oxidoreductase activity"/>
    <property type="evidence" value="ECO:0007669"/>
    <property type="project" value="UniProtKB-KW"/>
</dbReference>
<evidence type="ECO:0000256" key="2">
    <source>
        <dbReference type="ARBA" id="ARBA00023002"/>
    </source>
</evidence>
<proteinExistence type="inferred from homology"/>
<reference evidence="4 5" key="1">
    <citation type="journal article" date="2024" name="Plant Biotechnol. J.">
        <title>Dendrobium thyrsiflorum genome and its molecular insights into genes involved in important horticultural traits.</title>
        <authorList>
            <person name="Chen B."/>
            <person name="Wang J.Y."/>
            <person name="Zheng P.J."/>
            <person name="Li K.L."/>
            <person name="Liang Y.M."/>
            <person name="Chen X.F."/>
            <person name="Zhang C."/>
            <person name="Zhao X."/>
            <person name="He X."/>
            <person name="Zhang G.Q."/>
            <person name="Liu Z.J."/>
            <person name="Xu Q."/>
        </authorList>
    </citation>
    <scope>NUCLEOTIDE SEQUENCE [LARGE SCALE GENOMIC DNA]</scope>
    <source>
        <strain evidence="4">GZMU011</strain>
    </source>
</reference>
<comment type="caution">
    <text evidence="4">The sequence shown here is derived from an EMBL/GenBank/DDBJ whole genome shotgun (WGS) entry which is preliminary data.</text>
</comment>
<dbReference type="PANTHER" id="PTHR10909:SF250">
    <property type="entry name" value="PEROXISOMAL ACYL-COENZYME A OXIDASE 1"/>
    <property type="match status" value="1"/>
</dbReference>
<dbReference type="Pfam" id="PF01756">
    <property type="entry name" value="ACOX"/>
    <property type="match status" value="1"/>
</dbReference>
<evidence type="ECO:0000259" key="3">
    <source>
        <dbReference type="Pfam" id="PF01756"/>
    </source>
</evidence>
<evidence type="ECO:0000313" key="4">
    <source>
        <dbReference type="EMBL" id="KAL0920816.1"/>
    </source>
</evidence>
<dbReference type="Proteomes" id="UP001552299">
    <property type="component" value="Unassembled WGS sequence"/>
</dbReference>
<dbReference type="InterPro" id="IPR012258">
    <property type="entry name" value="Acyl-CoA_oxidase"/>
</dbReference>